<feature type="region of interest" description="Disordered" evidence="1">
    <location>
        <begin position="1"/>
        <end position="60"/>
    </location>
</feature>
<reference evidence="2" key="1">
    <citation type="submission" date="2023-06" db="EMBL/GenBank/DDBJ databases">
        <authorList>
            <person name="Kurt Z."/>
        </authorList>
    </citation>
    <scope>NUCLEOTIDE SEQUENCE</scope>
</reference>
<evidence type="ECO:0000313" key="3">
    <source>
        <dbReference type="EMBL" id="CAL6085311.1"/>
    </source>
</evidence>
<name>A0AA86RDT1_9EUKA</name>
<feature type="compositionally biased region" description="Acidic residues" evidence="1">
    <location>
        <begin position="39"/>
        <end position="59"/>
    </location>
</feature>
<evidence type="ECO:0000313" key="2">
    <source>
        <dbReference type="EMBL" id="CAI9972803.1"/>
    </source>
</evidence>
<organism evidence="2">
    <name type="scientific">Hexamita inflata</name>
    <dbReference type="NCBI Taxonomy" id="28002"/>
    <lineage>
        <taxon>Eukaryota</taxon>
        <taxon>Metamonada</taxon>
        <taxon>Diplomonadida</taxon>
        <taxon>Hexamitidae</taxon>
        <taxon>Hexamitinae</taxon>
        <taxon>Hexamita</taxon>
    </lineage>
</organism>
<accession>A0AA86RDT1</accession>
<sequence length="121" mass="13781">MSSQPVNKDEDSIQNANPQNTKTEVNTQQAPLHAKNEQNESELNFDEPEELEDEGELEFDPQILNQFVENAIELNKIVLNSKKPKTKKKTKRNSEQSNNSKVKKTDLTSDISDEEILKIGK</sequence>
<feature type="compositionally biased region" description="Polar residues" evidence="1">
    <location>
        <begin position="13"/>
        <end position="30"/>
    </location>
</feature>
<comment type="caution">
    <text evidence="2">The sequence shown here is derived from an EMBL/GenBank/DDBJ whole genome shotgun (WGS) entry which is preliminary data.</text>
</comment>
<evidence type="ECO:0000313" key="4">
    <source>
        <dbReference type="Proteomes" id="UP001642409"/>
    </source>
</evidence>
<dbReference type="EMBL" id="CAXDID020000385">
    <property type="protein sequence ID" value="CAL6085311.1"/>
    <property type="molecule type" value="Genomic_DNA"/>
</dbReference>
<feature type="region of interest" description="Disordered" evidence="1">
    <location>
        <begin position="77"/>
        <end position="121"/>
    </location>
</feature>
<proteinExistence type="predicted"/>
<dbReference type="Proteomes" id="UP001642409">
    <property type="component" value="Unassembled WGS sequence"/>
</dbReference>
<gene>
    <name evidence="2" type="ORF">HINF_LOCUS60448</name>
    <name evidence="3" type="ORF">HINF_LOCUS62621</name>
</gene>
<feature type="compositionally biased region" description="Basic residues" evidence="1">
    <location>
        <begin position="82"/>
        <end position="91"/>
    </location>
</feature>
<protein>
    <submittedName>
        <fullName evidence="3">Hypothetical_protein</fullName>
    </submittedName>
</protein>
<dbReference type="EMBL" id="CATOUU010001115">
    <property type="protein sequence ID" value="CAI9972803.1"/>
    <property type="molecule type" value="Genomic_DNA"/>
</dbReference>
<dbReference type="AlphaFoldDB" id="A0AA86RDT1"/>
<reference evidence="3 4" key="2">
    <citation type="submission" date="2024-07" db="EMBL/GenBank/DDBJ databases">
        <authorList>
            <person name="Akdeniz Z."/>
        </authorList>
    </citation>
    <scope>NUCLEOTIDE SEQUENCE [LARGE SCALE GENOMIC DNA]</scope>
</reference>
<keyword evidence="4" id="KW-1185">Reference proteome</keyword>
<evidence type="ECO:0000256" key="1">
    <source>
        <dbReference type="SAM" id="MobiDB-lite"/>
    </source>
</evidence>